<evidence type="ECO:0000313" key="3">
    <source>
        <dbReference type="Proteomes" id="UP001529245"/>
    </source>
</evidence>
<keyword evidence="1" id="KW-0472">Membrane</keyword>
<comment type="caution">
    <text evidence="2">The sequence shown here is derived from an EMBL/GenBank/DDBJ whole genome shotgun (WGS) entry which is preliminary data.</text>
</comment>
<accession>A0ABT6Y006</accession>
<keyword evidence="1" id="KW-0812">Transmembrane</keyword>
<dbReference type="RefSeq" id="WP_283204118.1">
    <property type="nucleotide sequence ID" value="NZ_JASGCB010000019.1"/>
</dbReference>
<dbReference type="EMBL" id="JASGCB010000019">
    <property type="protein sequence ID" value="MDI9260665.1"/>
    <property type="molecule type" value="Genomic_DNA"/>
</dbReference>
<organism evidence="2 3">
    <name type="scientific">Alicyclobacillus sendaiensis PA2</name>
    <dbReference type="NCBI Taxonomy" id="3029425"/>
    <lineage>
        <taxon>Bacteria</taxon>
        <taxon>Bacillati</taxon>
        <taxon>Bacillota</taxon>
        <taxon>Bacilli</taxon>
        <taxon>Bacillales</taxon>
        <taxon>Alicyclobacillaceae</taxon>
        <taxon>Alicyclobacillus</taxon>
    </lineage>
</organism>
<dbReference type="Proteomes" id="UP001529245">
    <property type="component" value="Unassembled WGS sequence"/>
</dbReference>
<name>A0ABT6Y006_ALISE</name>
<evidence type="ECO:0000256" key="1">
    <source>
        <dbReference type="SAM" id="Phobius"/>
    </source>
</evidence>
<proteinExistence type="predicted"/>
<protein>
    <recommendedName>
        <fullName evidence="4">Secreted protein</fullName>
    </recommendedName>
</protein>
<evidence type="ECO:0008006" key="4">
    <source>
        <dbReference type="Google" id="ProtNLM"/>
    </source>
</evidence>
<evidence type="ECO:0000313" key="2">
    <source>
        <dbReference type="EMBL" id="MDI9260665.1"/>
    </source>
</evidence>
<reference evidence="2 3" key="1">
    <citation type="submission" date="2023-04" db="EMBL/GenBank/DDBJ databases">
        <title>A. sendaiensis sub sp. chiapanensis a novel subspecie with specific adaptation in bacterial cell wall isolated from an active volcano.</title>
        <authorList>
            <person name="Alvarez Gutierrez P.E."/>
            <person name="Ortiz Cortes L.Y."/>
        </authorList>
    </citation>
    <scope>NUCLEOTIDE SEQUENCE [LARGE SCALE GENOMIC DNA]</scope>
    <source>
        <strain evidence="2 3">PA2</strain>
    </source>
</reference>
<gene>
    <name evidence="2" type="ORF">QID03_10850</name>
</gene>
<sequence length="80" mass="8918">MVLWLRLVDVAAMIAVIVALHVSLLRQSRLGPPGGERRRGGAVSRGVRRRFSSKMIKDESRQTDAVWRTMGIGWFGMVAP</sequence>
<feature type="transmembrane region" description="Helical" evidence="1">
    <location>
        <begin position="6"/>
        <end position="25"/>
    </location>
</feature>
<keyword evidence="3" id="KW-1185">Reference proteome</keyword>
<keyword evidence="1" id="KW-1133">Transmembrane helix</keyword>